<sequence>MTDGDDTVQLWLVERDYNDKGLVTLVYATPDGERFQQSNRSSQMLTRNGVTAATQADPEKLEPVADADRRERYASEAQRMAEKHAPDDEV</sequence>
<evidence type="ECO:0000313" key="3">
    <source>
        <dbReference type="EMBL" id="MFD1586619.1"/>
    </source>
</evidence>
<dbReference type="EMBL" id="JBHUDJ010000002">
    <property type="protein sequence ID" value="MFD1586619.1"/>
    <property type="molecule type" value="Genomic_DNA"/>
</dbReference>
<organism evidence="3 4">
    <name type="scientific">Halorientalis brevis</name>
    <dbReference type="NCBI Taxonomy" id="1126241"/>
    <lineage>
        <taxon>Archaea</taxon>
        <taxon>Methanobacteriati</taxon>
        <taxon>Methanobacteriota</taxon>
        <taxon>Stenosarchaea group</taxon>
        <taxon>Halobacteria</taxon>
        <taxon>Halobacteriales</taxon>
        <taxon>Haloarculaceae</taxon>
        <taxon>Halorientalis</taxon>
    </lineage>
</organism>
<dbReference type="Proteomes" id="UP001597119">
    <property type="component" value="Unassembled WGS sequence"/>
</dbReference>
<feature type="domain" description="DUF7967" evidence="2">
    <location>
        <begin position="5"/>
        <end position="90"/>
    </location>
</feature>
<dbReference type="AlphaFoldDB" id="A0ABD6C9T4"/>
<dbReference type="Pfam" id="PF25921">
    <property type="entry name" value="DUF7967"/>
    <property type="match status" value="1"/>
</dbReference>
<reference evidence="3 4" key="1">
    <citation type="journal article" date="2019" name="Int. J. Syst. Evol. Microbiol.">
        <title>The Global Catalogue of Microorganisms (GCM) 10K type strain sequencing project: providing services to taxonomists for standard genome sequencing and annotation.</title>
        <authorList>
            <consortium name="The Broad Institute Genomics Platform"/>
            <consortium name="The Broad Institute Genome Sequencing Center for Infectious Disease"/>
            <person name="Wu L."/>
            <person name="Ma J."/>
        </authorList>
    </citation>
    <scope>NUCLEOTIDE SEQUENCE [LARGE SCALE GENOMIC DNA]</scope>
    <source>
        <strain evidence="3 4">CGMCC 1.12125</strain>
    </source>
</reference>
<evidence type="ECO:0000313" key="4">
    <source>
        <dbReference type="Proteomes" id="UP001597119"/>
    </source>
</evidence>
<comment type="caution">
    <text evidence="3">The sequence shown here is derived from an EMBL/GenBank/DDBJ whole genome shotgun (WGS) entry which is preliminary data.</text>
</comment>
<feature type="compositionally biased region" description="Basic and acidic residues" evidence="1">
    <location>
        <begin position="57"/>
        <end position="90"/>
    </location>
</feature>
<keyword evidence="4" id="KW-1185">Reference proteome</keyword>
<evidence type="ECO:0000259" key="2">
    <source>
        <dbReference type="Pfam" id="PF25921"/>
    </source>
</evidence>
<dbReference type="RefSeq" id="WP_247380103.1">
    <property type="nucleotide sequence ID" value="NZ_JALLGV010000007.1"/>
</dbReference>
<name>A0ABD6C9T4_9EURY</name>
<evidence type="ECO:0000256" key="1">
    <source>
        <dbReference type="SAM" id="MobiDB-lite"/>
    </source>
</evidence>
<gene>
    <name evidence="3" type="ORF">ACFR9U_06465</name>
</gene>
<proteinExistence type="predicted"/>
<dbReference type="InterPro" id="IPR058273">
    <property type="entry name" value="DUF7967"/>
</dbReference>
<feature type="region of interest" description="Disordered" evidence="1">
    <location>
        <begin position="34"/>
        <end position="90"/>
    </location>
</feature>
<accession>A0ABD6C9T4</accession>
<feature type="compositionally biased region" description="Polar residues" evidence="1">
    <location>
        <begin position="35"/>
        <end position="54"/>
    </location>
</feature>
<protein>
    <recommendedName>
        <fullName evidence="2">DUF7967 domain-containing protein</fullName>
    </recommendedName>
</protein>